<feature type="non-terminal residue" evidence="2">
    <location>
        <position position="59"/>
    </location>
</feature>
<comment type="caution">
    <text evidence="2">The sequence shown here is derived from an EMBL/GenBank/DDBJ whole genome shotgun (WGS) entry which is preliminary data.</text>
</comment>
<protein>
    <submittedName>
        <fullName evidence="2">Uncharacterized protein</fullName>
    </submittedName>
</protein>
<gene>
    <name evidence="2" type="ORF">BYL167_LOCUS70383</name>
</gene>
<dbReference type="EMBL" id="CAJOBH010252632">
    <property type="protein sequence ID" value="CAF5142138.1"/>
    <property type="molecule type" value="Genomic_DNA"/>
</dbReference>
<dbReference type="Proteomes" id="UP000681967">
    <property type="component" value="Unassembled WGS sequence"/>
</dbReference>
<accession>A0A8S3FZY9</accession>
<sequence>MASMECIRCNGKGQRGIELSDCKSCNGKGYHNKDVIACSSRHGSGERTGISLSDCSQYR</sequence>
<evidence type="ECO:0000313" key="2">
    <source>
        <dbReference type="EMBL" id="CAF5142138.1"/>
    </source>
</evidence>
<proteinExistence type="predicted"/>
<reference evidence="2" key="1">
    <citation type="submission" date="2021-02" db="EMBL/GenBank/DDBJ databases">
        <authorList>
            <person name="Nowell W R."/>
        </authorList>
    </citation>
    <scope>NUCLEOTIDE SEQUENCE</scope>
</reference>
<organism evidence="2 3">
    <name type="scientific">Rotaria magnacalcarata</name>
    <dbReference type="NCBI Taxonomy" id="392030"/>
    <lineage>
        <taxon>Eukaryota</taxon>
        <taxon>Metazoa</taxon>
        <taxon>Spiralia</taxon>
        <taxon>Gnathifera</taxon>
        <taxon>Rotifera</taxon>
        <taxon>Eurotatoria</taxon>
        <taxon>Bdelloidea</taxon>
        <taxon>Philodinida</taxon>
        <taxon>Philodinidae</taxon>
        <taxon>Rotaria</taxon>
    </lineage>
</organism>
<evidence type="ECO:0000313" key="3">
    <source>
        <dbReference type="Proteomes" id="UP000681967"/>
    </source>
</evidence>
<dbReference type="InterPro" id="IPR036410">
    <property type="entry name" value="HSP_DnaJ_Cys-rich_dom_sf"/>
</dbReference>
<dbReference type="SUPFAM" id="SSF57938">
    <property type="entry name" value="DnaJ/Hsp40 cysteine-rich domain"/>
    <property type="match status" value="1"/>
</dbReference>
<evidence type="ECO:0000256" key="1">
    <source>
        <dbReference type="SAM" id="MobiDB-lite"/>
    </source>
</evidence>
<name>A0A8S3FZY9_9BILA</name>
<feature type="region of interest" description="Disordered" evidence="1">
    <location>
        <begin position="40"/>
        <end position="59"/>
    </location>
</feature>
<dbReference type="AlphaFoldDB" id="A0A8S3FZY9"/>
<feature type="compositionally biased region" description="Polar residues" evidence="1">
    <location>
        <begin position="50"/>
        <end position="59"/>
    </location>
</feature>